<feature type="modified residue" description="4-aspartylphosphate" evidence="1">
    <location>
        <position position="57"/>
    </location>
</feature>
<feature type="compositionally biased region" description="Polar residues" evidence="2">
    <location>
        <begin position="161"/>
        <end position="171"/>
    </location>
</feature>
<sequence>RKFSLLLIEENPIFLKSFCRNLALRGHAIDIVRDLAEFMAMAEAGSIHRTYDCVLVDMSDANLDLVQKLRKTERRTGLKRLPVLVSVPYGAEGWERRYLDADIDGHFMKPCSEDVILSRVTDAISSVSALVAIHEDSASQGSSADGFSMSDKGSFPRTTVEKTASSMTSLPPSDIDETLRSGGVGEWHH</sequence>
<keyword evidence="5" id="KW-1185">Reference proteome</keyword>
<feature type="non-terminal residue" evidence="4">
    <location>
        <position position="1"/>
    </location>
</feature>
<dbReference type="Proteomes" id="UP000054558">
    <property type="component" value="Unassembled WGS sequence"/>
</dbReference>
<dbReference type="OMA" id="EGWERRY"/>
<protein>
    <recommendedName>
        <fullName evidence="3">Response regulatory domain-containing protein</fullName>
    </recommendedName>
</protein>
<keyword evidence="1" id="KW-0597">Phosphoprotein</keyword>
<dbReference type="SUPFAM" id="SSF52172">
    <property type="entry name" value="CheY-like"/>
    <property type="match status" value="1"/>
</dbReference>
<organism evidence="4 5">
    <name type="scientific">Klebsormidium nitens</name>
    <name type="common">Green alga</name>
    <name type="synonym">Ulothrix nitens</name>
    <dbReference type="NCBI Taxonomy" id="105231"/>
    <lineage>
        <taxon>Eukaryota</taxon>
        <taxon>Viridiplantae</taxon>
        <taxon>Streptophyta</taxon>
        <taxon>Klebsormidiophyceae</taxon>
        <taxon>Klebsormidiales</taxon>
        <taxon>Klebsormidiaceae</taxon>
        <taxon>Klebsormidium</taxon>
    </lineage>
</organism>
<evidence type="ECO:0000259" key="3">
    <source>
        <dbReference type="PROSITE" id="PS50110"/>
    </source>
</evidence>
<dbReference type="AlphaFoldDB" id="A0A1Y1IVW4"/>
<evidence type="ECO:0000313" key="5">
    <source>
        <dbReference type="Proteomes" id="UP000054558"/>
    </source>
</evidence>
<accession>A0A1Y1IVW4</accession>
<gene>
    <name evidence="4" type="ORF">KFL_016420010</name>
</gene>
<dbReference type="PANTHER" id="PTHR45530:SF3">
    <property type="entry name" value="TWO-COMPONENT SYSTEM NARL FAMILY SENSOR HISTIDINE KINASE BARA"/>
    <property type="match status" value="1"/>
</dbReference>
<evidence type="ECO:0000256" key="2">
    <source>
        <dbReference type="SAM" id="MobiDB-lite"/>
    </source>
</evidence>
<reference evidence="4 5" key="1">
    <citation type="journal article" date="2014" name="Nat. Commun.">
        <title>Klebsormidium flaccidum genome reveals primary factors for plant terrestrial adaptation.</title>
        <authorList>
            <person name="Hori K."/>
            <person name="Maruyama F."/>
            <person name="Fujisawa T."/>
            <person name="Togashi T."/>
            <person name="Yamamoto N."/>
            <person name="Seo M."/>
            <person name="Sato S."/>
            <person name="Yamada T."/>
            <person name="Mori H."/>
            <person name="Tajima N."/>
            <person name="Moriyama T."/>
            <person name="Ikeuchi M."/>
            <person name="Watanabe M."/>
            <person name="Wada H."/>
            <person name="Kobayashi K."/>
            <person name="Saito M."/>
            <person name="Masuda T."/>
            <person name="Sasaki-Sekimoto Y."/>
            <person name="Mashiguchi K."/>
            <person name="Awai K."/>
            <person name="Shimojima M."/>
            <person name="Masuda S."/>
            <person name="Iwai M."/>
            <person name="Nobusawa T."/>
            <person name="Narise T."/>
            <person name="Kondo S."/>
            <person name="Saito H."/>
            <person name="Sato R."/>
            <person name="Murakawa M."/>
            <person name="Ihara Y."/>
            <person name="Oshima-Yamada Y."/>
            <person name="Ohtaka K."/>
            <person name="Satoh M."/>
            <person name="Sonobe K."/>
            <person name="Ishii M."/>
            <person name="Ohtani R."/>
            <person name="Kanamori-Sato M."/>
            <person name="Honoki R."/>
            <person name="Miyazaki D."/>
            <person name="Mochizuki H."/>
            <person name="Umetsu J."/>
            <person name="Higashi K."/>
            <person name="Shibata D."/>
            <person name="Kamiya Y."/>
            <person name="Sato N."/>
            <person name="Nakamura Y."/>
            <person name="Tabata S."/>
            <person name="Ida S."/>
            <person name="Kurokawa K."/>
            <person name="Ohta H."/>
        </authorList>
    </citation>
    <scope>NUCLEOTIDE SEQUENCE [LARGE SCALE GENOMIC DNA]</scope>
    <source>
        <strain evidence="4 5">NIES-2285</strain>
    </source>
</reference>
<dbReference type="InterPro" id="IPR001789">
    <property type="entry name" value="Sig_transdc_resp-reg_receiver"/>
</dbReference>
<feature type="domain" description="Response regulatory" evidence="3">
    <location>
        <begin position="4"/>
        <end position="124"/>
    </location>
</feature>
<dbReference type="PANTHER" id="PTHR45530">
    <property type="entry name" value="SENSORY TRANSDUCTION HISTIDINE KINASE"/>
    <property type="match status" value="1"/>
</dbReference>
<proteinExistence type="predicted"/>
<evidence type="ECO:0000313" key="4">
    <source>
        <dbReference type="EMBL" id="GAQ93551.1"/>
    </source>
</evidence>
<evidence type="ECO:0000256" key="1">
    <source>
        <dbReference type="PROSITE-ProRule" id="PRU00169"/>
    </source>
</evidence>
<dbReference type="SMART" id="SM00448">
    <property type="entry name" value="REC"/>
    <property type="match status" value="1"/>
</dbReference>
<feature type="region of interest" description="Disordered" evidence="2">
    <location>
        <begin position="139"/>
        <end position="189"/>
    </location>
</feature>
<dbReference type="Gene3D" id="3.40.50.2300">
    <property type="match status" value="1"/>
</dbReference>
<dbReference type="InterPro" id="IPR011006">
    <property type="entry name" value="CheY-like_superfamily"/>
</dbReference>
<dbReference type="EMBL" id="DF238591">
    <property type="protein sequence ID" value="GAQ93551.1"/>
    <property type="molecule type" value="Genomic_DNA"/>
</dbReference>
<dbReference type="PROSITE" id="PS50110">
    <property type="entry name" value="RESPONSE_REGULATORY"/>
    <property type="match status" value="1"/>
</dbReference>
<name>A0A1Y1IVW4_KLENI</name>
<dbReference type="GO" id="GO:0000160">
    <property type="term" value="P:phosphorelay signal transduction system"/>
    <property type="evidence" value="ECO:0007669"/>
    <property type="project" value="InterPro"/>
</dbReference>